<evidence type="ECO:0000256" key="1">
    <source>
        <dbReference type="SAM" id="MobiDB-lite"/>
    </source>
</evidence>
<keyword evidence="3" id="KW-1185">Reference proteome</keyword>
<protein>
    <submittedName>
        <fullName evidence="2">Uncharacterized protein</fullName>
    </submittedName>
</protein>
<reference evidence="2 3" key="1">
    <citation type="submission" date="2019-02" db="EMBL/GenBank/DDBJ databases">
        <title>Deep-cultivation of Planctomycetes and their phenomic and genomic characterization uncovers novel biology.</title>
        <authorList>
            <person name="Wiegand S."/>
            <person name="Jogler M."/>
            <person name="Boedeker C."/>
            <person name="Pinto D."/>
            <person name="Vollmers J."/>
            <person name="Rivas-Marin E."/>
            <person name="Kohn T."/>
            <person name="Peeters S.H."/>
            <person name="Heuer A."/>
            <person name="Rast P."/>
            <person name="Oberbeckmann S."/>
            <person name="Bunk B."/>
            <person name="Jeske O."/>
            <person name="Meyerdierks A."/>
            <person name="Storesund J.E."/>
            <person name="Kallscheuer N."/>
            <person name="Luecker S."/>
            <person name="Lage O.M."/>
            <person name="Pohl T."/>
            <person name="Merkel B.J."/>
            <person name="Hornburger P."/>
            <person name="Mueller R.-W."/>
            <person name="Bruemmer F."/>
            <person name="Labrenz M."/>
            <person name="Spormann A.M."/>
            <person name="Op den Camp H."/>
            <person name="Overmann J."/>
            <person name="Amann R."/>
            <person name="Jetten M.S.M."/>
            <person name="Mascher T."/>
            <person name="Medema M.H."/>
            <person name="Devos D.P."/>
            <person name="Kaster A.-K."/>
            <person name="Ovreas L."/>
            <person name="Rohde M."/>
            <person name="Galperin M.Y."/>
            <person name="Jogler C."/>
        </authorList>
    </citation>
    <scope>NUCLEOTIDE SEQUENCE [LARGE SCALE GENOMIC DNA]</scope>
    <source>
        <strain evidence="2 3">K22_7</strain>
    </source>
</reference>
<evidence type="ECO:0000313" key="3">
    <source>
        <dbReference type="Proteomes" id="UP000318538"/>
    </source>
</evidence>
<sequence length="53" mass="5854">MSNDALADRVNQQSQIDECRFAIAPCVEQRTGSRHQDDVNGEFPGPFQFSPSG</sequence>
<gene>
    <name evidence="2" type="ORF">K227x_05640</name>
</gene>
<feature type="region of interest" description="Disordered" evidence="1">
    <location>
        <begin position="30"/>
        <end position="53"/>
    </location>
</feature>
<organism evidence="2 3">
    <name type="scientific">Rubripirellula lacrimiformis</name>
    <dbReference type="NCBI Taxonomy" id="1930273"/>
    <lineage>
        <taxon>Bacteria</taxon>
        <taxon>Pseudomonadati</taxon>
        <taxon>Planctomycetota</taxon>
        <taxon>Planctomycetia</taxon>
        <taxon>Pirellulales</taxon>
        <taxon>Pirellulaceae</taxon>
        <taxon>Rubripirellula</taxon>
    </lineage>
</organism>
<accession>A0A517N4Y8</accession>
<dbReference type="EMBL" id="CP036525">
    <property type="protein sequence ID" value="QDT02192.1"/>
    <property type="molecule type" value="Genomic_DNA"/>
</dbReference>
<name>A0A517N4Y8_9BACT</name>
<dbReference type="AlphaFoldDB" id="A0A517N4Y8"/>
<proteinExistence type="predicted"/>
<dbReference type="KEGG" id="rlc:K227x_05640"/>
<dbReference type="Proteomes" id="UP000318538">
    <property type="component" value="Chromosome"/>
</dbReference>
<evidence type="ECO:0000313" key="2">
    <source>
        <dbReference type="EMBL" id="QDT02192.1"/>
    </source>
</evidence>